<dbReference type="InterPro" id="IPR017452">
    <property type="entry name" value="GPCR_Rhodpsn_7TM"/>
</dbReference>
<keyword evidence="4 11" id="KW-0812">Transmembrane</keyword>
<dbReference type="Gene3D" id="1.20.1070.10">
    <property type="entry name" value="Rhodopsin 7-helix transmembrane proteins"/>
    <property type="match status" value="1"/>
</dbReference>
<feature type="transmembrane region" description="Helical" evidence="11">
    <location>
        <begin position="270"/>
        <end position="290"/>
    </location>
</feature>
<keyword evidence="6 11" id="KW-1133">Transmembrane helix</keyword>
<keyword evidence="10" id="KW-0807">Transducer</keyword>
<name>A0AAV7DIB4_ENGPU</name>
<keyword evidence="7" id="KW-0297">G-protein coupled receptor</keyword>
<comment type="subcellular location">
    <subcellularLocation>
        <location evidence="1">Cell membrane</location>
        <topology evidence="1">Multi-pass membrane protein</topology>
    </subcellularLocation>
</comment>
<keyword evidence="14" id="KW-1185">Reference proteome</keyword>
<feature type="transmembrane region" description="Helical" evidence="11">
    <location>
        <begin position="27"/>
        <end position="48"/>
    </location>
</feature>
<sequence length="303" mass="33825">MDSRNLSLVVDFVLKGLPCTEKLQVPLLLFLSIIYTSTLVGNVLIIGVVKGTTALHTPMYFFLANLSFLDICLSSVTLPRLLGNILSTKMIPFSGCVCQLYFFHFLASAECFLYTVMAYDRYAAICRPLHYGSLMSWRLSMCLAFGSWLAGSLHSITHTVLTFHLPFCKSNVIDYFFCDIIPVLKLACADTSLNKTMILANIASISLSCFILILISYIHIIVAIIRIKTADGRNKAFSTCVSHVTVVTLFYVPCVFTYMRPDSGSSIDMVAAVFYTLITPSLNPIIYSLWNKEVKESLKKILH</sequence>
<evidence type="ECO:0000256" key="6">
    <source>
        <dbReference type="ARBA" id="ARBA00022989"/>
    </source>
</evidence>
<feature type="domain" description="G-protein coupled receptors family 1 profile" evidence="12">
    <location>
        <begin position="41"/>
        <end position="287"/>
    </location>
</feature>
<keyword evidence="2" id="KW-1003">Cell membrane</keyword>
<dbReference type="AlphaFoldDB" id="A0AAV7DIB4"/>
<dbReference type="GO" id="GO:0005886">
    <property type="term" value="C:plasma membrane"/>
    <property type="evidence" value="ECO:0007669"/>
    <property type="project" value="UniProtKB-SubCell"/>
</dbReference>
<gene>
    <name evidence="13" type="ORF">GDO81_001865</name>
</gene>
<organism evidence="13 14">
    <name type="scientific">Engystomops pustulosus</name>
    <name type="common">Tungara frog</name>
    <name type="synonym">Physalaemus pustulosus</name>
    <dbReference type="NCBI Taxonomy" id="76066"/>
    <lineage>
        <taxon>Eukaryota</taxon>
        <taxon>Metazoa</taxon>
        <taxon>Chordata</taxon>
        <taxon>Craniata</taxon>
        <taxon>Vertebrata</taxon>
        <taxon>Euteleostomi</taxon>
        <taxon>Amphibia</taxon>
        <taxon>Batrachia</taxon>
        <taxon>Anura</taxon>
        <taxon>Neobatrachia</taxon>
        <taxon>Hyloidea</taxon>
        <taxon>Leptodactylidae</taxon>
        <taxon>Leiuperinae</taxon>
        <taxon>Engystomops</taxon>
    </lineage>
</organism>
<feature type="transmembrane region" description="Helical" evidence="11">
    <location>
        <begin position="202"/>
        <end position="225"/>
    </location>
</feature>
<evidence type="ECO:0000313" key="13">
    <source>
        <dbReference type="EMBL" id="KAG8596341.1"/>
    </source>
</evidence>
<evidence type="ECO:0000256" key="7">
    <source>
        <dbReference type="ARBA" id="ARBA00023040"/>
    </source>
</evidence>
<evidence type="ECO:0000256" key="9">
    <source>
        <dbReference type="ARBA" id="ARBA00023170"/>
    </source>
</evidence>
<evidence type="ECO:0000256" key="3">
    <source>
        <dbReference type="ARBA" id="ARBA00022606"/>
    </source>
</evidence>
<accession>A0AAV7DIB4</accession>
<evidence type="ECO:0000256" key="8">
    <source>
        <dbReference type="ARBA" id="ARBA00023136"/>
    </source>
</evidence>
<feature type="transmembrane region" description="Helical" evidence="11">
    <location>
        <begin position="60"/>
        <end position="78"/>
    </location>
</feature>
<dbReference type="PRINTS" id="PR00237">
    <property type="entry name" value="GPCRRHODOPSN"/>
</dbReference>
<evidence type="ECO:0000256" key="11">
    <source>
        <dbReference type="SAM" id="Phobius"/>
    </source>
</evidence>
<dbReference type="Pfam" id="PF13853">
    <property type="entry name" value="7tm_4"/>
    <property type="match status" value="1"/>
</dbReference>
<protein>
    <recommendedName>
        <fullName evidence="12">G-protein coupled receptors family 1 profile domain-containing protein</fullName>
    </recommendedName>
</protein>
<feature type="transmembrane region" description="Helical" evidence="11">
    <location>
        <begin position="90"/>
        <end position="116"/>
    </location>
</feature>
<dbReference type="InterPro" id="IPR000276">
    <property type="entry name" value="GPCR_Rhodpsn"/>
</dbReference>
<feature type="transmembrane region" description="Helical" evidence="11">
    <location>
        <begin position="137"/>
        <end position="156"/>
    </location>
</feature>
<evidence type="ECO:0000256" key="4">
    <source>
        <dbReference type="ARBA" id="ARBA00022692"/>
    </source>
</evidence>
<evidence type="ECO:0000259" key="12">
    <source>
        <dbReference type="PROSITE" id="PS50262"/>
    </source>
</evidence>
<dbReference type="GO" id="GO:0004984">
    <property type="term" value="F:olfactory receptor activity"/>
    <property type="evidence" value="ECO:0007669"/>
    <property type="project" value="InterPro"/>
</dbReference>
<dbReference type="SUPFAM" id="SSF81321">
    <property type="entry name" value="Family A G protein-coupled receptor-like"/>
    <property type="match status" value="1"/>
</dbReference>
<keyword evidence="5" id="KW-0552">Olfaction</keyword>
<evidence type="ECO:0000256" key="1">
    <source>
        <dbReference type="ARBA" id="ARBA00004651"/>
    </source>
</evidence>
<evidence type="ECO:0000256" key="2">
    <source>
        <dbReference type="ARBA" id="ARBA00022475"/>
    </source>
</evidence>
<dbReference type="InterPro" id="IPR050516">
    <property type="entry name" value="Olfactory_GPCR"/>
</dbReference>
<reference evidence="13" key="1">
    <citation type="thesis" date="2020" institute="ProQuest LLC" country="789 East Eisenhower Parkway, Ann Arbor, MI, USA">
        <title>Comparative Genomics and Chromosome Evolution.</title>
        <authorList>
            <person name="Mudd A.B."/>
        </authorList>
    </citation>
    <scope>NUCLEOTIDE SEQUENCE</scope>
    <source>
        <strain evidence="13">237g6f4</strain>
        <tissue evidence="13">Blood</tissue>
    </source>
</reference>
<dbReference type="GO" id="GO:0004930">
    <property type="term" value="F:G protein-coupled receptor activity"/>
    <property type="evidence" value="ECO:0007669"/>
    <property type="project" value="UniProtKB-KW"/>
</dbReference>
<dbReference type="PROSITE" id="PS50262">
    <property type="entry name" value="G_PROTEIN_RECEP_F1_2"/>
    <property type="match status" value="1"/>
</dbReference>
<feature type="transmembrane region" description="Helical" evidence="11">
    <location>
        <begin position="237"/>
        <end position="258"/>
    </location>
</feature>
<dbReference type="CDD" id="cd13954">
    <property type="entry name" value="7tmA_OR"/>
    <property type="match status" value="1"/>
</dbReference>
<keyword evidence="3" id="KW-0716">Sensory transduction</keyword>
<comment type="caution">
    <text evidence="13">The sequence shown here is derived from an EMBL/GenBank/DDBJ whole genome shotgun (WGS) entry which is preliminary data.</text>
</comment>
<evidence type="ECO:0000256" key="5">
    <source>
        <dbReference type="ARBA" id="ARBA00022725"/>
    </source>
</evidence>
<dbReference type="PRINTS" id="PR00245">
    <property type="entry name" value="OLFACTORYR"/>
</dbReference>
<dbReference type="InterPro" id="IPR000725">
    <property type="entry name" value="Olfact_rcpt"/>
</dbReference>
<keyword evidence="8 11" id="KW-0472">Membrane</keyword>
<evidence type="ECO:0000256" key="10">
    <source>
        <dbReference type="ARBA" id="ARBA00023224"/>
    </source>
</evidence>
<keyword evidence="9" id="KW-0675">Receptor</keyword>
<proteinExistence type="predicted"/>
<dbReference type="PANTHER" id="PTHR26452">
    <property type="entry name" value="OLFACTORY RECEPTOR"/>
    <property type="match status" value="1"/>
</dbReference>
<evidence type="ECO:0000313" key="14">
    <source>
        <dbReference type="Proteomes" id="UP000824782"/>
    </source>
</evidence>
<dbReference type="EMBL" id="WNYA01000001">
    <property type="protein sequence ID" value="KAG8596341.1"/>
    <property type="molecule type" value="Genomic_DNA"/>
</dbReference>
<dbReference type="Proteomes" id="UP000824782">
    <property type="component" value="Unassembled WGS sequence"/>
</dbReference>
<dbReference type="FunFam" id="1.20.1070.10:FF:000001">
    <property type="entry name" value="Olfactory receptor"/>
    <property type="match status" value="1"/>
</dbReference>